<organism evidence="2 3">
    <name type="scientific">Candidatus Kaiserbacteria bacterium CG10_big_fil_rev_8_21_14_0_10_51_14</name>
    <dbReference type="NCBI Taxonomy" id="1974610"/>
    <lineage>
        <taxon>Bacteria</taxon>
        <taxon>Candidatus Kaiseribacteriota</taxon>
    </lineage>
</organism>
<reference evidence="3" key="1">
    <citation type="submission" date="2017-09" db="EMBL/GenBank/DDBJ databases">
        <title>Depth-based differentiation of microbial function through sediment-hosted aquifers and enrichment of novel symbionts in the deep terrestrial subsurface.</title>
        <authorList>
            <person name="Probst A.J."/>
            <person name="Ladd B."/>
            <person name="Jarett J.K."/>
            <person name="Geller-Mcgrath D.E."/>
            <person name="Sieber C.M.K."/>
            <person name="Emerson J.B."/>
            <person name="Anantharaman K."/>
            <person name="Thomas B.C."/>
            <person name="Malmstrom R."/>
            <person name="Stieglmeier M."/>
            <person name="Klingl A."/>
            <person name="Woyke T."/>
            <person name="Ryan C.M."/>
            <person name="Banfield J.F."/>
        </authorList>
    </citation>
    <scope>NUCLEOTIDE SEQUENCE [LARGE SCALE GENOMIC DNA]</scope>
</reference>
<accession>A0A2H0UBW8</accession>
<evidence type="ECO:0008006" key="4">
    <source>
        <dbReference type="Google" id="ProtNLM"/>
    </source>
</evidence>
<comment type="caution">
    <text evidence="2">The sequence shown here is derived from an EMBL/GenBank/DDBJ whole genome shotgun (WGS) entry which is preliminary data.</text>
</comment>
<keyword evidence="1" id="KW-1133">Transmembrane helix</keyword>
<dbReference type="AlphaFoldDB" id="A0A2H0UBW8"/>
<keyword evidence="1" id="KW-0472">Membrane</keyword>
<name>A0A2H0UBW8_9BACT</name>
<proteinExistence type="predicted"/>
<protein>
    <recommendedName>
        <fullName evidence="4">DUF5640 domain-containing protein</fullName>
    </recommendedName>
</protein>
<dbReference type="Proteomes" id="UP000231192">
    <property type="component" value="Unassembled WGS sequence"/>
</dbReference>
<feature type="transmembrane region" description="Helical" evidence="1">
    <location>
        <begin position="9"/>
        <end position="27"/>
    </location>
</feature>
<evidence type="ECO:0000313" key="3">
    <source>
        <dbReference type="Proteomes" id="UP000231192"/>
    </source>
</evidence>
<dbReference type="EMBL" id="PFBK01000003">
    <property type="protein sequence ID" value="PIR83914.1"/>
    <property type="molecule type" value="Genomic_DNA"/>
</dbReference>
<gene>
    <name evidence="2" type="ORF">COU18_00665</name>
</gene>
<evidence type="ECO:0000256" key="1">
    <source>
        <dbReference type="SAM" id="Phobius"/>
    </source>
</evidence>
<evidence type="ECO:0000313" key="2">
    <source>
        <dbReference type="EMBL" id="PIR83914.1"/>
    </source>
</evidence>
<sequence length="163" mass="17685">MHELIRKSLIVISIAVIAGIPLYFLGFKAKTLPVKEQQNTIVEEAGRPAGDGIISPEASVVSEAMIGTWQSAEDPNFTREFRDDGRVVDRYVGNASATSEGIWGAFTADMASAGTTTGLAPGVVYVQMTFDDMVLYFSIVKAADTLEMVYLDRGNQLTFTRVP</sequence>
<keyword evidence="1" id="KW-0812">Transmembrane</keyword>